<keyword evidence="2" id="KW-1185">Reference proteome</keyword>
<reference evidence="1" key="2">
    <citation type="submission" date="2022-01" db="EMBL/GenBank/DDBJ databases">
        <authorList>
            <person name="Yamashiro T."/>
            <person name="Shiraishi A."/>
            <person name="Satake H."/>
            <person name="Nakayama K."/>
        </authorList>
    </citation>
    <scope>NUCLEOTIDE SEQUENCE</scope>
</reference>
<dbReference type="Proteomes" id="UP001151760">
    <property type="component" value="Unassembled WGS sequence"/>
</dbReference>
<evidence type="ECO:0000313" key="2">
    <source>
        <dbReference type="Proteomes" id="UP001151760"/>
    </source>
</evidence>
<reference evidence="1" key="1">
    <citation type="journal article" date="2022" name="Int. J. Mol. Sci.">
        <title>Draft Genome of Tanacetum Coccineum: Genomic Comparison of Closely Related Tanacetum-Family Plants.</title>
        <authorList>
            <person name="Yamashiro T."/>
            <person name="Shiraishi A."/>
            <person name="Nakayama K."/>
            <person name="Satake H."/>
        </authorList>
    </citation>
    <scope>NUCLEOTIDE SEQUENCE</scope>
</reference>
<evidence type="ECO:0000313" key="1">
    <source>
        <dbReference type="EMBL" id="GJT30105.1"/>
    </source>
</evidence>
<proteinExistence type="predicted"/>
<organism evidence="1 2">
    <name type="scientific">Tanacetum coccineum</name>
    <dbReference type="NCBI Taxonomy" id="301880"/>
    <lineage>
        <taxon>Eukaryota</taxon>
        <taxon>Viridiplantae</taxon>
        <taxon>Streptophyta</taxon>
        <taxon>Embryophyta</taxon>
        <taxon>Tracheophyta</taxon>
        <taxon>Spermatophyta</taxon>
        <taxon>Magnoliopsida</taxon>
        <taxon>eudicotyledons</taxon>
        <taxon>Gunneridae</taxon>
        <taxon>Pentapetalae</taxon>
        <taxon>asterids</taxon>
        <taxon>campanulids</taxon>
        <taxon>Asterales</taxon>
        <taxon>Asteraceae</taxon>
        <taxon>Asteroideae</taxon>
        <taxon>Anthemideae</taxon>
        <taxon>Anthemidinae</taxon>
        <taxon>Tanacetum</taxon>
    </lineage>
</organism>
<gene>
    <name evidence="1" type="ORF">Tco_0910380</name>
</gene>
<dbReference type="EMBL" id="BQNB010014596">
    <property type="protein sequence ID" value="GJT30105.1"/>
    <property type="molecule type" value="Genomic_DNA"/>
</dbReference>
<accession>A0ABQ5CSQ0</accession>
<name>A0ABQ5CSQ0_9ASTR</name>
<sequence>MPRGTTQVVTRGASNDWCQMCRYEVRGGRASVRGTVAVRGVSTRQYERYVGGKEEDVGLGKLGEGGKGVVSKIGEIGGDIGRELFGDRGGDMKKEMC</sequence>
<protein>
    <submittedName>
        <fullName evidence="1">Uncharacterized protein</fullName>
    </submittedName>
</protein>
<comment type="caution">
    <text evidence="1">The sequence shown here is derived from an EMBL/GenBank/DDBJ whole genome shotgun (WGS) entry which is preliminary data.</text>
</comment>